<evidence type="ECO:0000259" key="2">
    <source>
        <dbReference type="Pfam" id="PF05036"/>
    </source>
</evidence>
<reference evidence="3 4" key="1">
    <citation type="submission" date="2016-11" db="EMBL/GenBank/DDBJ databases">
        <title>Trade-off between light-utilization and light-protection in marine flavobacteria.</title>
        <authorList>
            <person name="Kumagai Y."/>
        </authorList>
    </citation>
    <scope>NUCLEOTIDE SEQUENCE [LARGE SCALE GENOMIC DNA]</scope>
    <source>
        <strain evidence="3 4">ATCC 700397</strain>
    </source>
</reference>
<proteinExistence type="predicted"/>
<name>A0A2S7L1H7_9FLAO</name>
<dbReference type="Gene3D" id="3.30.70.1070">
    <property type="entry name" value="Sporulation related repeat"/>
    <property type="match status" value="1"/>
</dbReference>
<protein>
    <recommendedName>
        <fullName evidence="2">SPOR domain-containing protein</fullName>
    </recommendedName>
</protein>
<comment type="caution">
    <text evidence="3">The sequence shown here is derived from an EMBL/GenBank/DDBJ whole genome shotgun (WGS) entry which is preliminary data.</text>
</comment>
<feature type="chain" id="PRO_5015441620" description="SPOR domain-containing protein" evidence="1">
    <location>
        <begin position="24"/>
        <end position="122"/>
    </location>
</feature>
<dbReference type="EMBL" id="MQUA01000013">
    <property type="protein sequence ID" value="PQB08740.1"/>
    <property type="molecule type" value="Genomic_DNA"/>
</dbReference>
<organism evidence="3 4">
    <name type="scientific">Polaribacter filamentus</name>
    <dbReference type="NCBI Taxonomy" id="53483"/>
    <lineage>
        <taxon>Bacteria</taxon>
        <taxon>Pseudomonadati</taxon>
        <taxon>Bacteroidota</taxon>
        <taxon>Flavobacteriia</taxon>
        <taxon>Flavobacteriales</taxon>
        <taxon>Flavobacteriaceae</taxon>
    </lineage>
</organism>
<evidence type="ECO:0000256" key="1">
    <source>
        <dbReference type="SAM" id="SignalP"/>
    </source>
</evidence>
<feature type="signal peptide" evidence="1">
    <location>
        <begin position="1"/>
        <end position="23"/>
    </location>
</feature>
<dbReference type="GO" id="GO:0042834">
    <property type="term" value="F:peptidoglycan binding"/>
    <property type="evidence" value="ECO:0007669"/>
    <property type="project" value="InterPro"/>
</dbReference>
<dbReference type="AlphaFoldDB" id="A0A2S7L1H7"/>
<evidence type="ECO:0000313" key="3">
    <source>
        <dbReference type="EMBL" id="PQB08740.1"/>
    </source>
</evidence>
<sequence length="122" mass="13945">MKNKCYLAAFLFLLIAGNHSISAQNNTNSSTQIKNLIAKKRAFNGKFGYGFRVQIFYGDETKARGIQNKFKVNFPNVYTKLDYEQPYWKVQVGNYKTRLEADKAMVSFSEKFSGLIIIPLGK</sequence>
<evidence type="ECO:0000313" key="4">
    <source>
        <dbReference type="Proteomes" id="UP000239522"/>
    </source>
</evidence>
<dbReference type="Proteomes" id="UP000239522">
    <property type="component" value="Unassembled WGS sequence"/>
</dbReference>
<keyword evidence="1" id="KW-0732">Signal</keyword>
<dbReference type="OrthoDB" id="2473397at2"/>
<dbReference type="Pfam" id="PF05036">
    <property type="entry name" value="SPOR"/>
    <property type="match status" value="1"/>
</dbReference>
<dbReference type="InterPro" id="IPR007730">
    <property type="entry name" value="SPOR-like_dom"/>
</dbReference>
<feature type="domain" description="SPOR" evidence="2">
    <location>
        <begin position="50"/>
        <end position="113"/>
    </location>
</feature>
<accession>A0A2S7L1H7</accession>
<gene>
    <name evidence="3" type="ORF">BST83_15545</name>
</gene>
<keyword evidence="4" id="KW-1185">Reference proteome</keyword>
<dbReference type="InterPro" id="IPR036680">
    <property type="entry name" value="SPOR-like_sf"/>
</dbReference>